<evidence type="ECO:0000256" key="3">
    <source>
        <dbReference type="ARBA" id="ARBA00022525"/>
    </source>
</evidence>
<dbReference type="CDD" id="cd13936">
    <property type="entry name" value="PANDER_like"/>
    <property type="match status" value="1"/>
</dbReference>
<evidence type="ECO:0000256" key="4">
    <source>
        <dbReference type="ARBA" id="ARBA00022729"/>
    </source>
</evidence>
<comment type="subcellular location">
    <subcellularLocation>
        <location evidence="1">Secreted</location>
    </subcellularLocation>
</comment>
<evidence type="ECO:0000259" key="6">
    <source>
        <dbReference type="Pfam" id="PF15711"/>
    </source>
</evidence>
<dbReference type="InterPro" id="IPR039477">
    <property type="entry name" value="ILEI/PANDER_dom"/>
</dbReference>
<dbReference type="Proteomes" id="UP000095282">
    <property type="component" value="Unplaced"/>
</dbReference>
<reference evidence="8" key="1">
    <citation type="submission" date="2016-11" db="UniProtKB">
        <authorList>
            <consortium name="WormBaseParasite"/>
        </authorList>
    </citation>
    <scope>IDENTIFICATION</scope>
</reference>
<evidence type="ECO:0000256" key="5">
    <source>
        <dbReference type="ARBA" id="ARBA00023157"/>
    </source>
</evidence>
<comment type="similarity">
    <text evidence="2">Belongs to the FAM3 family.</text>
</comment>
<proteinExistence type="inferred from homology"/>
<evidence type="ECO:0000313" key="8">
    <source>
        <dbReference type="WBParaSite" id="Csp11.Scaffold629.g10755.t2"/>
    </source>
</evidence>
<feature type="domain" description="ILEI/PANDER" evidence="6">
    <location>
        <begin position="112"/>
        <end position="198"/>
    </location>
</feature>
<keyword evidence="4" id="KW-0732">Signal</keyword>
<accession>A0A1I7TQG6</accession>
<dbReference type="Pfam" id="PF15711">
    <property type="entry name" value="ILEI"/>
    <property type="match status" value="1"/>
</dbReference>
<keyword evidence="7" id="KW-1185">Reference proteome</keyword>
<evidence type="ECO:0000256" key="1">
    <source>
        <dbReference type="ARBA" id="ARBA00004613"/>
    </source>
</evidence>
<organism evidence="7 8">
    <name type="scientific">Caenorhabditis tropicalis</name>
    <dbReference type="NCBI Taxonomy" id="1561998"/>
    <lineage>
        <taxon>Eukaryota</taxon>
        <taxon>Metazoa</taxon>
        <taxon>Ecdysozoa</taxon>
        <taxon>Nematoda</taxon>
        <taxon>Chromadorea</taxon>
        <taxon>Rhabditida</taxon>
        <taxon>Rhabditina</taxon>
        <taxon>Rhabditomorpha</taxon>
        <taxon>Rhabditoidea</taxon>
        <taxon>Rhabditidae</taxon>
        <taxon>Peloderinae</taxon>
        <taxon>Caenorhabditis</taxon>
    </lineage>
</organism>
<dbReference type="AlphaFoldDB" id="A0A1I7TQG6"/>
<protein>
    <submittedName>
        <fullName evidence="8">ILEI domain-containing protein</fullName>
    </submittedName>
</protein>
<evidence type="ECO:0000313" key="7">
    <source>
        <dbReference type="Proteomes" id="UP000095282"/>
    </source>
</evidence>
<keyword evidence="5" id="KW-1015">Disulfide bond</keyword>
<dbReference type="PANTHER" id="PTHR14592">
    <property type="entry name" value="UNCHARACTERIZED FAM3"/>
    <property type="match status" value="1"/>
</dbReference>
<dbReference type="WBParaSite" id="Csp11.Scaffold629.g10755.t2">
    <property type="protein sequence ID" value="Csp11.Scaffold629.g10755.t2"/>
    <property type="gene ID" value="Csp11.Scaffold629.g10755"/>
</dbReference>
<dbReference type="GO" id="GO:0005576">
    <property type="term" value="C:extracellular region"/>
    <property type="evidence" value="ECO:0007669"/>
    <property type="project" value="UniProtKB-SubCell"/>
</dbReference>
<evidence type="ECO:0000256" key="2">
    <source>
        <dbReference type="ARBA" id="ARBA00010905"/>
    </source>
</evidence>
<dbReference type="STRING" id="1561998.A0A1I7TQG6"/>
<dbReference type="PROSITE" id="PS52031">
    <property type="entry name" value="GG_LECTIN"/>
    <property type="match status" value="2"/>
</dbReference>
<sequence length="385" mass="43285">MIKLNRRLLLWLALFLTAFVIFRFATIDDRNRANDEKTLVKIQEKLKKERAGNGDNLIEEVQEDPQTDTKCYYDNQCALPQMLFRVRTETDNLPPFACLNDIKLFDTENIGRGVNVAVLNGTTGDIIEKATFDVTASDEKLMTWLLKIPHASLLVAASFGDVAEHVSRQCRQLFEAFGAQKIDGWRVGSAYAIIGQRGIKRGEAHEIVSKFLDDHSAGKLFEGCFELPIAETTEVELKVDGPPVHRADESKLAELGAFEADLLQNKDVEYGDKWKNCGMSRACNEQDSIPVHFFSGEHKDDHPKMCIGGKMLFDKDLNKAGRGLNLAMLEPKTGKVTAVAHFDTYEDEIHAEVLVRLRIPRGSFGEATGRAERFGEATESTWQFW</sequence>
<name>A0A1I7TQG6_9PELO</name>
<keyword evidence="3" id="KW-0964">Secreted</keyword>
<dbReference type="InterPro" id="IPR039220">
    <property type="entry name" value="FAM3"/>
</dbReference>